<evidence type="ECO:0000313" key="1">
    <source>
        <dbReference type="EMBL" id="CEG45421.1"/>
    </source>
</evidence>
<reference evidence="2" key="1">
    <citation type="submission" date="2014-09" db="EMBL/GenBank/DDBJ databases">
        <authorList>
            <person name="Sharma Rahul"/>
            <person name="Thines Marco"/>
        </authorList>
    </citation>
    <scope>NUCLEOTIDE SEQUENCE [LARGE SCALE GENOMIC DNA]</scope>
</reference>
<dbReference type="RefSeq" id="XP_024581790.1">
    <property type="nucleotide sequence ID" value="XM_024716164.1"/>
</dbReference>
<evidence type="ECO:0000313" key="2">
    <source>
        <dbReference type="Proteomes" id="UP000054928"/>
    </source>
</evidence>
<dbReference type="EMBL" id="CCYD01001572">
    <property type="protein sequence ID" value="CEG45421.1"/>
    <property type="molecule type" value="Genomic_DNA"/>
</dbReference>
<dbReference type="Proteomes" id="UP000054928">
    <property type="component" value="Unassembled WGS sequence"/>
</dbReference>
<keyword evidence="2" id="KW-1185">Reference proteome</keyword>
<dbReference type="GeneID" id="36396773"/>
<organism evidence="1 2">
    <name type="scientific">Plasmopara halstedii</name>
    <name type="common">Downy mildew of sunflower</name>
    <dbReference type="NCBI Taxonomy" id="4781"/>
    <lineage>
        <taxon>Eukaryota</taxon>
        <taxon>Sar</taxon>
        <taxon>Stramenopiles</taxon>
        <taxon>Oomycota</taxon>
        <taxon>Peronosporomycetes</taxon>
        <taxon>Peronosporales</taxon>
        <taxon>Peronosporaceae</taxon>
        <taxon>Plasmopara</taxon>
    </lineage>
</organism>
<accession>A0A0P1AWE7</accession>
<protein>
    <submittedName>
        <fullName evidence="1">Uncharacterized protein</fullName>
    </submittedName>
</protein>
<sequence>MSQNVVCCSEFAILVSLYRTKGSLICTAMPYPLTCFVAAPTDSKFNASRTQLCVTTSEGSISQFCEPYIG</sequence>
<name>A0A0P1AWE7_PLAHL</name>
<dbReference type="AlphaFoldDB" id="A0A0P1AWE7"/>
<proteinExistence type="predicted"/>